<protein>
    <submittedName>
        <fullName evidence="1">Uncharacterized protein</fullName>
    </submittedName>
</protein>
<dbReference type="Proteomes" id="UP000024635">
    <property type="component" value="Unassembled WGS sequence"/>
</dbReference>
<evidence type="ECO:0000313" key="1">
    <source>
        <dbReference type="EMBL" id="EYC30228.1"/>
    </source>
</evidence>
<dbReference type="EMBL" id="JARK01001341">
    <property type="protein sequence ID" value="EYC30228.1"/>
    <property type="molecule type" value="Genomic_DNA"/>
</dbReference>
<keyword evidence="2" id="KW-1185">Reference proteome</keyword>
<dbReference type="AlphaFoldDB" id="A0A016VTZ2"/>
<evidence type="ECO:0000313" key="2">
    <source>
        <dbReference type="Proteomes" id="UP000024635"/>
    </source>
</evidence>
<gene>
    <name evidence="1" type="primary">Acey_s0005.g2524</name>
    <name evidence="1" type="synonym">Acey-C46A5.5</name>
    <name evidence="1" type="ORF">Y032_0005g2524</name>
</gene>
<proteinExistence type="predicted"/>
<comment type="caution">
    <text evidence="1">The sequence shown here is derived from an EMBL/GenBank/DDBJ whole genome shotgun (WGS) entry which is preliminary data.</text>
</comment>
<dbReference type="OrthoDB" id="5873711at2759"/>
<organism evidence="1 2">
    <name type="scientific">Ancylostoma ceylanicum</name>
    <dbReference type="NCBI Taxonomy" id="53326"/>
    <lineage>
        <taxon>Eukaryota</taxon>
        <taxon>Metazoa</taxon>
        <taxon>Ecdysozoa</taxon>
        <taxon>Nematoda</taxon>
        <taxon>Chromadorea</taxon>
        <taxon>Rhabditida</taxon>
        <taxon>Rhabditina</taxon>
        <taxon>Rhabditomorpha</taxon>
        <taxon>Strongyloidea</taxon>
        <taxon>Ancylostomatidae</taxon>
        <taxon>Ancylostomatinae</taxon>
        <taxon>Ancylostoma</taxon>
    </lineage>
</organism>
<name>A0A016VTZ2_9BILA</name>
<reference evidence="2" key="1">
    <citation type="journal article" date="2015" name="Nat. Genet.">
        <title>The genome and transcriptome of the zoonotic hookworm Ancylostoma ceylanicum identify infection-specific gene families.</title>
        <authorList>
            <person name="Schwarz E.M."/>
            <person name="Hu Y."/>
            <person name="Antoshechkin I."/>
            <person name="Miller M.M."/>
            <person name="Sternberg P.W."/>
            <person name="Aroian R.V."/>
        </authorList>
    </citation>
    <scope>NUCLEOTIDE SEQUENCE</scope>
    <source>
        <strain evidence="2">HY135</strain>
    </source>
</reference>
<sequence>MFDWIYRFRNVQSSSFSRSAAVAHALESWKLLTKTYSYLRSRPIELQNSVQLYLVNAVKLLDFLIQRGYNEVSTLMVEFLNGVLGTYLKKPRLMCESSQAWVQSREVLRLVCQTPSNSDTLSALLTAIDELKMRYLNTMTSSATERDDDFIAYAVDQISDLGNRVTQRLLQCHRKKKFGLLF</sequence>
<accession>A0A016VTZ2</accession>